<feature type="binding site" evidence="4">
    <location>
        <position position="320"/>
    </location>
    <ligand>
        <name>Mg(2+)</name>
        <dbReference type="ChEBI" id="CHEBI:18420"/>
    </ligand>
</feature>
<dbReference type="GO" id="GO:0008909">
    <property type="term" value="F:isochorismate synthase activity"/>
    <property type="evidence" value="ECO:0007669"/>
    <property type="project" value="UniProtKB-EC"/>
</dbReference>
<dbReference type="InterPro" id="IPR019999">
    <property type="entry name" value="Anth_synth_I-like"/>
</dbReference>
<name>A0ABS2DHT6_9BACI</name>
<evidence type="ECO:0000313" key="6">
    <source>
        <dbReference type="EMBL" id="MBM6618050.1"/>
    </source>
</evidence>
<dbReference type="PANTHER" id="PTHR42839:SF1">
    <property type="entry name" value="ISOCHORISMATE SYNTHASE MENF"/>
    <property type="match status" value="1"/>
</dbReference>
<comment type="similarity">
    <text evidence="2 4">Belongs to the isochorismate synthase family.</text>
</comment>
<keyword evidence="4" id="KW-0474">Menaquinone biosynthesis</keyword>
<evidence type="ECO:0000256" key="3">
    <source>
        <dbReference type="ARBA" id="ARBA00023235"/>
    </source>
</evidence>
<feature type="domain" description="Chorismate-utilising enzyme C-terminal" evidence="5">
    <location>
        <begin position="207"/>
        <end position="459"/>
    </location>
</feature>
<dbReference type="InterPro" id="IPR005801">
    <property type="entry name" value="ADC_synthase"/>
</dbReference>
<dbReference type="InterPro" id="IPR015890">
    <property type="entry name" value="Chorismate_C"/>
</dbReference>
<comment type="cofactor">
    <cofactor evidence="4">
        <name>Mg(2+)</name>
        <dbReference type="ChEBI" id="CHEBI:18420"/>
    </cofactor>
</comment>
<evidence type="ECO:0000256" key="1">
    <source>
        <dbReference type="ARBA" id="ARBA00000799"/>
    </source>
</evidence>
<comment type="pathway">
    <text evidence="4">Quinol/quinone metabolism; 1,4-dihydroxy-2-naphthoate biosynthesis; 1,4-dihydroxy-2-naphthoate from chorismate: step 1/7.</text>
</comment>
<sequence length="474" mass="53555">MATIQKRSIYDNIVDGINRAKEKATPILVSLTTEITDIDPLLFYMAGKELFTGEGVYWKEPVNGETIVGLGVLQTIQSNKNSNKRFQDIKEQWNCFLENMIHTNITESKHARGPILFGGFSFDPTKAKTELWSDFPSAQFYLSKYTLNQIDNQLFLTSNRLVKPLDHVETVINEMECDEKQLYVALKKMKRNSIHDPSYKEREIDVENWLNSVETVVTHINEGKLEKAVLARELKLEADEPFSIQAILQNLVMKQPTSYIFAIDSGVSTFIGATPERLIKKDNQQLLSTCLAGSIKRGSTIEEDLQLANELLEDPKNLAEHQFVVDMITKELKSVCRAISKPDNPTIFKARDIQHLYTPIVGEVKDHVHLFEIVERLHPTPALGGFPQDKALEEIRTYEQLDRGWYAGPIGWMDGDGNGEFAVAIRSALFKQHEASLFAGCGIVAKSEASKEYEETMIKFKPMLNAIGGKLNGR</sequence>
<feature type="active site" description="Proton acceptor" evidence="4">
    <location>
        <position position="227"/>
    </location>
</feature>
<dbReference type="InterPro" id="IPR034681">
    <property type="entry name" value="MenF"/>
</dbReference>
<evidence type="ECO:0000256" key="2">
    <source>
        <dbReference type="ARBA" id="ARBA00005297"/>
    </source>
</evidence>
<reference evidence="6 7" key="1">
    <citation type="submission" date="2021-02" db="EMBL/GenBank/DDBJ databases">
        <title>Bacillus sp. RD4P76, an endophyte from a halophyte.</title>
        <authorList>
            <person name="Sun J.-Q."/>
        </authorList>
    </citation>
    <scope>NUCLEOTIDE SEQUENCE [LARGE SCALE GENOMIC DNA]</scope>
    <source>
        <strain evidence="6 7">RD4P76</strain>
    </source>
</reference>
<dbReference type="InterPro" id="IPR004561">
    <property type="entry name" value="IsoChor_synthase"/>
</dbReference>
<proteinExistence type="inferred from homology"/>
<dbReference type="RefSeq" id="WP_204203419.1">
    <property type="nucleotide sequence ID" value="NZ_JAFELM010000029.1"/>
</dbReference>
<feature type="binding site" evidence="4">
    <location>
        <position position="455"/>
    </location>
    <ligand>
        <name>Mg(2+)</name>
        <dbReference type="ChEBI" id="CHEBI:18420"/>
    </ligand>
</feature>
<keyword evidence="3 4" id="KW-0413">Isomerase</keyword>
<keyword evidence="7" id="KW-1185">Reference proteome</keyword>
<gene>
    <name evidence="4" type="primary">menF</name>
    <name evidence="6" type="ORF">JR050_10310</name>
</gene>
<keyword evidence="4" id="KW-0460">Magnesium</keyword>
<dbReference type="Proteomes" id="UP001518925">
    <property type="component" value="Unassembled WGS sequence"/>
</dbReference>
<dbReference type="SUPFAM" id="SSF56322">
    <property type="entry name" value="ADC synthase"/>
    <property type="match status" value="1"/>
</dbReference>
<feature type="active site" description="Proton donor" evidence="4">
    <location>
        <position position="276"/>
    </location>
</feature>
<evidence type="ECO:0000313" key="7">
    <source>
        <dbReference type="Proteomes" id="UP001518925"/>
    </source>
</evidence>
<protein>
    <recommendedName>
        <fullName evidence="4">Isochorismate synthase MenF</fullName>
        <ecNumber evidence="4">5.4.4.2</ecNumber>
    </recommendedName>
    <alternativeName>
        <fullName evidence="4">Isochorismate mutase</fullName>
    </alternativeName>
</protein>
<comment type="catalytic activity">
    <reaction evidence="1 4">
        <text>chorismate = isochorismate</text>
        <dbReference type="Rhea" id="RHEA:18985"/>
        <dbReference type="ChEBI" id="CHEBI:29748"/>
        <dbReference type="ChEBI" id="CHEBI:29780"/>
        <dbReference type="EC" id="5.4.4.2"/>
    </reaction>
</comment>
<evidence type="ECO:0000259" key="5">
    <source>
        <dbReference type="Pfam" id="PF00425"/>
    </source>
</evidence>
<organism evidence="6 7">
    <name type="scientific">Bacillus suaedaesalsae</name>
    <dbReference type="NCBI Taxonomy" id="2810349"/>
    <lineage>
        <taxon>Bacteria</taxon>
        <taxon>Bacillati</taxon>
        <taxon>Bacillota</taxon>
        <taxon>Bacilli</taxon>
        <taxon>Bacillales</taxon>
        <taxon>Bacillaceae</taxon>
        <taxon>Bacillus</taxon>
    </lineage>
</organism>
<dbReference type="PRINTS" id="PR00095">
    <property type="entry name" value="ANTSNTHASEI"/>
</dbReference>
<comment type="function">
    <text evidence="4">Catalyzes the conversion of chorismate to isochorismate.</text>
</comment>
<dbReference type="EC" id="5.4.4.2" evidence="4"/>
<dbReference type="Gene3D" id="3.60.120.10">
    <property type="entry name" value="Anthranilate synthase"/>
    <property type="match status" value="1"/>
</dbReference>
<dbReference type="EMBL" id="JAFELM010000029">
    <property type="protein sequence ID" value="MBM6618050.1"/>
    <property type="molecule type" value="Genomic_DNA"/>
</dbReference>
<keyword evidence="4" id="KW-0479">Metal-binding</keyword>
<dbReference type="NCBIfam" id="TIGR00543">
    <property type="entry name" value="isochor_syn"/>
    <property type="match status" value="1"/>
</dbReference>
<comment type="caution">
    <text evidence="6">The sequence shown here is derived from an EMBL/GenBank/DDBJ whole genome shotgun (WGS) entry which is preliminary data.</text>
</comment>
<dbReference type="PANTHER" id="PTHR42839">
    <property type="entry name" value="ISOCHORISMATE SYNTHASE ENTC"/>
    <property type="match status" value="1"/>
</dbReference>
<comment type="pathway">
    <text evidence="4">Quinol/quinone metabolism; menaquinone biosynthesis.</text>
</comment>
<dbReference type="Pfam" id="PF00425">
    <property type="entry name" value="Chorismate_bind"/>
    <property type="match status" value="1"/>
</dbReference>
<accession>A0ABS2DHT6</accession>
<dbReference type="HAMAP" id="MF_01935">
    <property type="entry name" value="MenF"/>
    <property type="match status" value="1"/>
</dbReference>
<evidence type="ECO:0000256" key="4">
    <source>
        <dbReference type="HAMAP-Rule" id="MF_01935"/>
    </source>
</evidence>